<dbReference type="InterPro" id="IPR057670">
    <property type="entry name" value="SH3_retrovirus"/>
</dbReference>
<sequence>MEDESASYVHGGLAPIANVQNIAIDTKSPFYLHPSDHPGLVFVTQPLSENGENYFTWRRNMLTALQSKNKAGFIDGLIAKPDVHSRDFQSWIQCNAVVNSWIVNSLSRELQTSAAHADTASEIWCDFDERFTQGIALRVYDLKRSITLLQQEKSAISTYYGKLKGVWNELHNLRPIPVCTCGAGKKMQEMREEEKVFDFLMGLDDTYKTVRSQILSIDPFPGLGRAYAVAAQEEKQQVVAAARVPNIEATTLLAKAPHMRHGGDQKIDRRGENSGERRHGGLHCTQCNRSNHSRENCYEIIGYPPGWRRPKPRGGNQPWLRASEGTTSSAAIARPFAATADASVPFLNHSPAYQPWSRTAGDTAPATRVSQQFVATSDESVSFPSFTPSEMQRLADLLGRQSGPTNGPSANMTSQNISGKPDSWIIDTGATDHISCKLDTMSDAYTNPGVPPVQIPNGDTVPVHALGRVNLGPNLHLEQVLGVPNFCFNLLSVSKLTRDLNCVLIFGSEFCVIQDLLSRKPIGVGRVRNGLYHLEPTRAGKALLSKGHNTADLWHRRLGHLPMNRISLVSNLPVTFNSPKLLFCDACCKVPNYDHMRTFGCLCYGHMNGKPHDKFAPRSKSGIFVGYPNGQKGYRIYDLESKVIYSSRDVQFFKSIFPFADKKDNIADLQTCHTPFGLTDHLSVDWECQAASHAPTGETSKSTQTSDVPTRSNSPHNVDLEPLSLGSSSSQDQIPLDQAPGSTELSPSTIQSPIRTEQSALPINEPHVVPSKHTRQVSKNLSGYNYTLPPSLAPPSSTSHSSSPSANSTVYPLSHNISYSKFSRTHTAFLAAISSVDKPKYFSQAVKHAHWKDAMAKEISALEANNTWTLMPLPSGKRAIDSKWVYKVKFHPDGTVERYKARLVAKGYTQIEGLDFHETFAPVAKLVTVRCLLAIASIKKWELHQLDVNNAFLHGDLEEEVYMKIPQGFSKQGENRLCRLQKSLYGLRQASRNWYHKFTQSLLVVGFIQSQSDHSLFTFARKGSFLAVLIYVDDVIVTGTDSAKISWLKHYLDTKFHIKDLGKLKYFLGIEVARSSDGIVLSQRKYVLDILTECGLTGCKPSSSPMAEQHQLDLNSGELCDDPGQYRRLIGRLLYLTITRPDISYVVHILSQFMHKPRRPHYDAAIRVLRYLKNLPGQGILLSSNSSLSLRAYCDADWAGCPTTRKSTTAYIVFLGSSPISWRSKKQSIVSRSTVEAEYRAKATTASEIIWLLRLLSDLGVSYQNPVSLFCDNQTALHIVANPVFHERTKHIEIDCHFVRHHTQSKALLPGPISSQYQLADIFTKALGQERFHILLGKLGISNIHAPT</sequence>
<dbReference type="PANTHER" id="PTHR11439:SF520">
    <property type="entry name" value="CYSTEINE-RICH RLK (RECEPTOR-LIKE PROTEIN KINASE) 8"/>
    <property type="match status" value="1"/>
</dbReference>
<name>A0AA89AUT9_9ASTE</name>
<feature type="domain" description="Retrovirus-related Pol polyprotein from transposon TNT 1-94-like beta-barrel" evidence="6">
    <location>
        <begin position="424"/>
        <end position="498"/>
    </location>
</feature>
<keyword evidence="1" id="KW-0064">Aspartyl protease</keyword>
<accession>A0AA89AUT9</accession>
<dbReference type="InterPro" id="IPR043502">
    <property type="entry name" value="DNA/RNA_pol_sf"/>
</dbReference>
<feature type="compositionally biased region" description="Polar residues" evidence="2">
    <location>
        <begin position="740"/>
        <end position="754"/>
    </location>
</feature>
<protein>
    <submittedName>
        <fullName evidence="8">Uncharacterized protein</fullName>
    </submittedName>
</protein>
<keyword evidence="9" id="KW-1185">Reference proteome</keyword>
<evidence type="ECO:0000259" key="3">
    <source>
        <dbReference type="Pfam" id="PF07727"/>
    </source>
</evidence>
<dbReference type="InterPro" id="IPR029472">
    <property type="entry name" value="Copia-like_N"/>
</dbReference>
<feature type="compositionally biased region" description="Basic and acidic residues" evidence="2">
    <location>
        <begin position="261"/>
        <end position="277"/>
    </location>
</feature>
<dbReference type="PANTHER" id="PTHR11439">
    <property type="entry name" value="GAG-POL-RELATED RETROTRANSPOSON"/>
    <property type="match status" value="1"/>
</dbReference>
<feature type="compositionally biased region" description="Low complexity" evidence="2">
    <location>
        <begin position="787"/>
        <end position="807"/>
    </location>
</feature>
<feature type="domain" description="Reverse transcriptase Ty1/copia-type" evidence="3">
    <location>
        <begin position="865"/>
        <end position="1107"/>
    </location>
</feature>
<feature type="compositionally biased region" description="Polar residues" evidence="2">
    <location>
        <begin position="402"/>
        <end position="418"/>
    </location>
</feature>
<dbReference type="Pfam" id="PF22936">
    <property type="entry name" value="Pol_BBD"/>
    <property type="match status" value="1"/>
</dbReference>
<dbReference type="SUPFAM" id="SSF56672">
    <property type="entry name" value="DNA/RNA polymerases"/>
    <property type="match status" value="1"/>
</dbReference>
<feature type="domain" description="Retrotransposon Copia-like N-terminal" evidence="5">
    <location>
        <begin position="33"/>
        <end position="82"/>
    </location>
</feature>
<dbReference type="Pfam" id="PF07727">
    <property type="entry name" value="RVT_2"/>
    <property type="match status" value="1"/>
</dbReference>
<feature type="region of interest" description="Disordered" evidence="2">
    <location>
        <begin position="781"/>
        <end position="807"/>
    </location>
</feature>
<gene>
    <name evidence="8" type="ORF">RJ639_003085</name>
</gene>
<evidence type="ECO:0000259" key="7">
    <source>
        <dbReference type="Pfam" id="PF25597"/>
    </source>
</evidence>
<keyword evidence="1" id="KW-0378">Hydrolase</keyword>
<evidence type="ECO:0000256" key="1">
    <source>
        <dbReference type="ARBA" id="ARBA00022750"/>
    </source>
</evidence>
<evidence type="ECO:0000256" key="2">
    <source>
        <dbReference type="SAM" id="MobiDB-lite"/>
    </source>
</evidence>
<dbReference type="Pfam" id="PF13976">
    <property type="entry name" value="gag_pre-integrs"/>
    <property type="match status" value="1"/>
</dbReference>
<dbReference type="Pfam" id="PF25597">
    <property type="entry name" value="SH3_retrovirus"/>
    <property type="match status" value="1"/>
</dbReference>
<reference evidence="8" key="1">
    <citation type="submission" date="2022-12" db="EMBL/GenBank/DDBJ databases">
        <title>Draft genome assemblies for two species of Escallonia (Escalloniales).</title>
        <authorList>
            <person name="Chanderbali A."/>
            <person name="Dervinis C."/>
            <person name="Anghel I."/>
            <person name="Soltis D."/>
            <person name="Soltis P."/>
            <person name="Zapata F."/>
        </authorList>
    </citation>
    <scope>NUCLEOTIDE SEQUENCE</scope>
    <source>
        <strain evidence="8">UCBG64.0493</strain>
        <tissue evidence="8">Leaf</tissue>
    </source>
</reference>
<feature type="domain" description="GAG-pre-integrase" evidence="4">
    <location>
        <begin position="530"/>
        <end position="587"/>
    </location>
</feature>
<feature type="domain" description="Retroviral polymerase SH3-like" evidence="7">
    <location>
        <begin position="601"/>
        <end position="663"/>
    </location>
</feature>
<evidence type="ECO:0000259" key="6">
    <source>
        <dbReference type="Pfam" id="PF22936"/>
    </source>
</evidence>
<dbReference type="CDD" id="cd09272">
    <property type="entry name" value="RNase_HI_RT_Ty1"/>
    <property type="match status" value="1"/>
</dbReference>
<evidence type="ECO:0000259" key="5">
    <source>
        <dbReference type="Pfam" id="PF14244"/>
    </source>
</evidence>
<dbReference type="Proteomes" id="UP001188597">
    <property type="component" value="Unassembled WGS sequence"/>
</dbReference>
<organism evidence="8 9">
    <name type="scientific">Escallonia herrerae</name>
    <dbReference type="NCBI Taxonomy" id="1293975"/>
    <lineage>
        <taxon>Eukaryota</taxon>
        <taxon>Viridiplantae</taxon>
        <taxon>Streptophyta</taxon>
        <taxon>Embryophyta</taxon>
        <taxon>Tracheophyta</taxon>
        <taxon>Spermatophyta</taxon>
        <taxon>Magnoliopsida</taxon>
        <taxon>eudicotyledons</taxon>
        <taxon>Gunneridae</taxon>
        <taxon>Pentapetalae</taxon>
        <taxon>asterids</taxon>
        <taxon>campanulids</taxon>
        <taxon>Escalloniales</taxon>
        <taxon>Escalloniaceae</taxon>
        <taxon>Escallonia</taxon>
    </lineage>
</organism>
<comment type="caution">
    <text evidence="8">The sequence shown here is derived from an EMBL/GenBank/DDBJ whole genome shotgun (WGS) entry which is preliminary data.</text>
</comment>
<feature type="region of interest" description="Disordered" evidence="2">
    <location>
        <begin position="692"/>
        <end position="754"/>
    </location>
</feature>
<proteinExistence type="predicted"/>
<evidence type="ECO:0000313" key="9">
    <source>
        <dbReference type="Proteomes" id="UP001188597"/>
    </source>
</evidence>
<dbReference type="InterPro" id="IPR013103">
    <property type="entry name" value="RVT_2"/>
</dbReference>
<dbReference type="InterPro" id="IPR025724">
    <property type="entry name" value="GAG-pre-integrase_dom"/>
</dbReference>
<evidence type="ECO:0000313" key="8">
    <source>
        <dbReference type="EMBL" id="KAK3017729.1"/>
    </source>
</evidence>
<feature type="region of interest" description="Disordered" evidence="2">
    <location>
        <begin position="401"/>
        <end position="422"/>
    </location>
</feature>
<dbReference type="EMBL" id="JAVXUP010000982">
    <property type="protein sequence ID" value="KAK3017729.1"/>
    <property type="molecule type" value="Genomic_DNA"/>
</dbReference>
<keyword evidence="1" id="KW-0645">Protease</keyword>
<dbReference type="Pfam" id="PF14244">
    <property type="entry name" value="Retrotran_gag_3"/>
    <property type="match status" value="1"/>
</dbReference>
<dbReference type="InterPro" id="IPR054722">
    <property type="entry name" value="PolX-like_BBD"/>
</dbReference>
<evidence type="ECO:0000259" key="4">
    <source>
        <dbReference type="Pfam" id="PF13976"/>
    </source>
</evidence>
<feature type="region of interest" description="Disordered" evidence="2">
    <location>
        <begin position="257"/>
        <end position="277"/>
    </location>
</feature>
<dbReference type="GO" id="GO:0004190">
    <property type="term" value="F:aspartic-type endopeptidase activity"/>
    <property type="evidence" value="ECO:0007669"/>
    <property type="project" value="UniProtKB-KW"/>
</dbReference>
<feature type="compositionally biased region" description="Polar residues" evidence="2">
    <location>
        <begin position="697"/>
        <end position="716"/>
    </location>
</feature>